<gene>
    <name evidence="1" type="ORF">CXT95_10215</name>
</gene>
<dbReference type="RefSeq" id="WP_022196893.1">
    <property type="nucleotide sequence ID" value="NZ_CP072030.1"/>
</dbReference>
<proteinExistence type="predicted"/>
<sequence>MGSTFVGTNSAGTALGDHIKVGNSCVSVGSWSNTDHCHMGIALGYQSNTSNESEKLHTATAYSFCAGMGSRIEGDLLHRHRQGGYVEDGCGHSIVLGGYSRSEVLSDIVISGGHATATRCGSSVRASPAGR</sequence>
<dbReference type="EMBL" id="PJLB01000011">
    <property type="protein sequence ID" value="PND00569.1"/>
    <property type="molecule type" value="Genomic_DNA"/>
</dbReference>
<protein>
    <recommendedName>
        <fullName evidence="3">Trimeric autotransporter adhesin YadA-like head domain-containing protein</fullName>
    </recommendedName>
</protein>
<dbReference type="Proteomes" id="UP000236075">
    <property type="component" value="Unassembled WGS sequence"/>
</dbReference>
<evidence type="ECO:0000313" key="1">
    <source>
        <dbReference type="EMBL" id="PND00569.1"/>
    </source>
</evidence>
<evidence type="ECO:0008006" key="3">
    <source>
        <dbReference type="Google" id="ProtNLM"/>
    </source>
</evidence>
<name>A0AAX0WIR9_9BACT</name>
<dbReference type="AlphaFoldDB" id="A0AAX0WIR9"/>
<reference evidence="1 2" key="1">
    <citation type="journal article" date="2017" name="BMC Genomics">
        <title>Genome sequencing of 39 Akkermansia muciniphila isolates reveals its population structure, genomic and functional diverisity, and global distribution in mammalian gut microbiotas.</title>
        <authorList>
            <person name="Guo X."/>
            <person name="Li S."/>
            <person name="Zhang J."/>
            <person name="Wu F."/>
            <person name="Li X."/>
            <person name="Wu D."/>
            <person name="Zhang M."/>
            <person name="Ou Z."/>
            <person name="Jie Z."/>
            <person name="Yan Q."/>
            <person name="Li P."/>
            <person name="Yi J."/>
            <person name="Peng Y."/>
        </authorList>
    </citation>
    <scope>NUCLEOTIDE SEQUENCE [LARGE SCALE GENOMIC DNA]</scope>
    <source>
        <strain evidence="1 2">GP28</strain>
    </source>
</reference>
<evidence type="ECO:0000313" key="2">
    <source>
        <dbReference type="Proteomes" id="UP000236075"/>
    </source>
</evidence>
<accession>A0AAX0WIR9</accession>
<organism evidence="1 2">
    <name type="scientific">Akkermansia muciniphila</name>
    <dbReference type="NCBI Taxonomy" id="239935"/>
    <lineage>
        <taxon>Bacteria</taxon>
        <taxon>Pseudomonadati</taxon>
        <taxon>Verrucomicrobiota</taxon>
        <taxon>Verrucomicrobiia</taxon>
        <taxon>Verrucomicrobiales</taxon>
        <taxon>Akkermansiaceae</taxon>
        <taxon>Akkermansia</taxon>
    </lineage>
</organism>
<comment type="caution">
    <text evidence="1">The sequence shown here is derived from an EMBL/GenBank/DDBJ whole genome shotgun (WGS) entry which is preliminary data.</text>
</comment>